<dbReference type="PANTHER" id="PTHR28047:SF5">
    <property type="entry name" value="PROTEIN DCG1"/>
    <property type="match status" value="1"/>
</dbReference>
<comment type="caution">
    <text evidence="7">The sequence shown here is derived from an EMBL/GenBank/DDBJ whole genome shotgun (WGS) entry which is preliminary data.</text>
</comment>
<gene>
    <name evidence="7" type="ORF">HDA36_003319</name>
</gene>
<organism evidence="7 8">
    <name type="scientific">Nocardiopsis composta</name>
    <dbReference type="NCBI Taxonomy" id="157465"/>
    <lineage>
        <taxon>Bacteria</taxon>
        <taxon>Bacillati</taxon>
        <taxon>Actinomycetota</taxon>
        <taxon>Actinomycetes</taxon>
        <taxon>Streptosporangiales</taxon>
        <taxon>Nocardiopsidaceae</taxon>
        <taxon>Nocardiopsis</taxon>
    </lineage>
</organism>
<proteinExistence type="inferred from homology"/>
<evidence type="ECO:0000256" key="3">
    <source>
        <dbReference type="ARBA" id="ARBA00066406"/>
    </source>
</evidence>
<dbReference type="EMBL" id="JACHDB010000001">
    <property type="protein sequence ID" value="MBB5433235.1"/>
    <property type="molecule type" value="Genomic_DNA"/>
</dbReference>
<dbReference type="GO" id="GO:0036348">
    <property type="term" value="F:hydantoin racemase activity"/>
    <property type="evidence" value="ECO:0007669"/>
    <property type="project" value="UniProtKB-EC"/>
</dbReference>
<dbReference type="PANTHER" id="PTHR28047">
    <property type="entry name" value="PROTEIN DCG1"/>
    <property type="match status" value="1"/>
</dbReference>
<dbReference type="Pfam" id="PF01177">
    <property type="entry name" value="Asp_Glu_race"/>
    <property type="match status" value="1"/>
</dbReference>
<sequence>MSDITLPAATGEDPMRILLVNVNTSEAVTEALAEQARAAARPGTEIEALTPYFGPESVEGHFESYLSAVAVMDRVVAYDRPYDAVVQAGFGEHGREGLQELCTVPVVDITEAAAHTASLIGHRFTVVTSLDRAVPQIEGRLALAGLDGRCASIRATGLGVLELEADRGAALRAVVEQARLAVERDGADVVCLGCGGMAGLAEAVREATGAPVVDGVAAGVALAESLVGLGLTTSRVRGYAPPRPKAVTHWPLSRAIGLGRPAGERSAEHTAGHPAERAGRANGTAFPS</sequence>
<dbReference type="EC" id="5.1.99.5" evidence="3"/>
<comment type="catalytic activity">
    <reaction evidence="5">
        <text>D-5-benzylhydantoin = L-5-benzylhydantoin</text>
        <dbReference type="Rhea" id="RHEA:83991"/>
        <dbReference type="ChEBI" id="CHEBI:176864"/>
        <dbReference type="ChEBI" id="CHEBI:233540"/>
    </reaction>
</comment>
<dbReference type="GO" id="GO:0047661">
    <property type="term" value="F:amino-acid racemase activity"/>
    <property type="evidence" value="ECO:0007669"/>
    <property type="project" value="InterPro"/>
</dbReference>
<keyword evidence="8" id="KW-1185">Reference proteome</keyword>
<evidence type="ECO:0000256" key="4">
    <source>
        <dbReference type="ARBA" id="ARBA00067972"/>
    </source>
</evidence>
<evidence type="ECO:0000256" key="2">
    <source>
        <dbReference type="ARBA" id="ARBA00051635"/>
    </source>
</evidence>
<dbReference type="Gene3D" id="3.40.50.12500">
    <property type="match status" value="1"/>
</dbReference>
<evidence type="ECO:0000256" key="6">
    <source>
        <dbReference type="SAM" id="MobiDB-lite"/>
    </source>
</evidence>
<dbReference type="InterPro" id="IPR052186">
    <property type="entry name" value="Hydantoin_racemase-like"/>
</dbReference>
<name>A0A7W8QMU4_9ACTN</name>
<dbReference type="InterPro" id="IPR015942">
    <property type="entry name" value="Asp/Glu/hydantoin_racemase"/>
</dbReference>
<dbReference type="AlphaFoldDB" id="A0A7W8QMU4"/>
<evidence type="ECO:0000256" key="1">
    <source>
        <dbReference type="ARBA" id="ARBA00038414"/>
    </source>
</evidence>
<accession>A0A7W8QMU4</accession>
<evidence type="ECO:0000256" key="5">
    <source>
        <dbReference type="ARBA" id="ARBA00093199"/>
    </source>
</evidence>
<keyword evidence="7" id="KW-0413">Isomerase</keyword>
<protein>
    <recommendedName>
        <fullName evidence="4">Hydantoin racemase</fullName>
        <ecNumber evidence="3">5.1.99.5</ecNumber>
    </recommendedName>
</protein>
<dbReference type="Proteomes" id="UP000572635">
    <property type="component" value="Unassembled WGS sequence"/>
</dbReference>
<comment type="similarity">
    <text evidence="1">Belongs to the HyuE racemase family.</text>
</comment>
<reference evidence="7 8" key="1">
    <citation type="submission" date="2020-08" db="EMBL/GenBank/DDBJ databases">
        <title>Sequencing the genomes of 1000 actinobacteria strains.</title>
        <authorList>
            <person name="Klenk H.-P."/>
        </authorList>
    </citation>
    <scope>NUCLEOTIDE SEQUENCE [LARGE SCALE GENOMIC DNA]</scope>
    <source>
        <strain evidence="7 8">DSM 44551</strain>
    </source>
</reference>
<feature type="region of interest" description="Disordered" evidence="6">
    <location>
        <begin position="261"/>
        <end position="288"/>
    </location>
</feature>
<evidence type="ECO:0000313" key="7">
    <source>
        <dbReference type="EMBL" id="MBB5433235.1"/>
    </source>
</evidence>
<dbReference type="FunFam" id="3.40.50.12500:FF:000001">
    <property type="entry name" value="Putative hydantoin racemase"/>
    <property type="match status" value="1"/>
</dbReference>
<feature type="compositionally biased region" description="Basic and acidic residues" evidence="6">
    <location>
        <begin position="262"/>
        <end position="279"/>
    </location>
</feature>
<dbReference type="InterPro" id="IPR053714">
    <property type="entry name" value="Iso_Racemase_Enz_sf"/>
</dbReference>
<evidence type="ECO:0000313" key="8">
    <source>
        <dbReference type="Proteomes" id="UP000572635"/>
    </source>
</evidence>
<comment type="catalytic activity">
    <reaction evidence="2">
        <text>a D-5-monosubstituted hydantoin = a L-5-monosubstituted hydantoin</text>
        <dbReference type="Rhea" id="RHEA:46624"/>
        <dbReference type="ChEBI" id="CHEBI:86339"/>
        <dbReference type="ChEBI" id="CHEBI:86340"/>
        <dbReference type="EC" id="5.1.99.5"/>
    </reaction>
</comment>